<dbReference type="Gene3D" id="3.10.350.10">
    <property type="entry name" value="LysM domain"/>
    <property type="match status" value="2"/>
</dbReference>
<dbReference type="SUPFAM" id="SSF54106">
    <property type="entry name" value="LysM domain"/>
    <property type="match status" value="2"/>
</dbReference>
<dbReference type="PATRIC" id="fig|1398.18.peg.2370"/>
<dbReference type="InterPro" id="IPR036779">
    <property type="entry name" value="LysM_dom_sf"/>
</dbReference>
<reference evidence="7" key="2">
    <citation type="submission" date="2015-01" db="EMBL/GenBank/DDBJ databases">
        <title>Comparative genome analysis of Bacillus coagulans HM-08, Clostridium butyricum HM-68, Bacillus subtilis HM-66 and Bacillus paralicheniformis BL-09.</title>
        <authorList>
            <person name="Zhang H."/>
        </authorList>
    </citation>
    <scope>NUCLEOTIDE SEQUENCE [LARGE SCALE GENOMIC DNA]</scope>
    <source>
        <strain evidence="7">HM-08</strain>
    </source>
</reference>
<dbReference type="Pfam" id="PF01476">
    <property type="entry name" value="LysM"/>
    <property type="match status" value="2"/>
</dbReference>
<evidence type="ECO:0000313" key="7">
    <source>
        <dbReference type="Proteomes" id="UP000032024"/>
    </source>
</evidence>
<dbReference type="STRING" id="1398.AB434_2921"/>
<reference evidence="6" key="3">
    <citation type="submission" date="2016-01" db="EMBL/GenBank/DDBJ databases">
        <authorList>
            <person name="Oliw E.H."/>
        </authorList>
    </citation>
    <scope>NUCLEOTIDE SEQUENCE [LARGE SCALE GENOMIC DNA]</scope>
    <source>
        <strain evidence="6">GED7749B</strain>
    </source>
</reference>
<name>A0A0C5C976_HEYCO</name>
<evidence type="ECO:0000313" key="5">
    <source>
        <dbReference type="EMBL" id="AJO23169.1"/>
    </source>
</evidence>
<dbReference type="CDD" id="cd00118">
    <property type="entry name" value="LysM"/>
    <property type="match status" value="2"/>
</dbReference>
<feature type="domain" description="LysM" evidence="4">
    <location>
        <begin position="75"/>
        <end position="118"/>
    </location>
</feature>
<feature type="chain" id="PRO_5044541339" evidence="3">
    <location>
        <begin position="20"/>
        <end position="264"/>
    </location>
</feature>
<dbReference type="SUPFAM" id="SSF50685">
    <property type="entry name" value="Barwin-like endoglucanases"/>
    <property type="match status" value="1"/>
</dbReference>
<dbReference type="GO" id="GO:0019867">
    <property type="term" value="C:outer membrane"/>
    <property type="evidence" value="ECO:0007669"/>
    <property type="project" value="InterPro"/>
</dbReference>
<keyword evidence="7" id="KW-1185">Reference proteome</keyword>
<dbReference type="PANTHER" id="PTHR39160">
    <property type="entry name" value="CELL WALL-BINDING PROTEIN YOCH"/>
    <property type="match status" value="1"/>
</dbReference>
<evidence type="ECO:0000256" key="3">
    <source>
        <dbReference type="SAM" id="SignalP"/>
    </source>
</evidence>
<dbReference type="PANTHER" id="PTHR39160:SF6">
    <property type="entry name" value="CELL WALL-BINDING PROTEIN YOCH"/>
    <property type="match status" value="1"/>
</dbReference>
<reference evidence="8" key="4">
    <citation type="submission" date="2016-01" db="EMBL/GenBank/DDBJ databases">
        <authorList>
            <person name="Mitreva M."/>
            <person name="Pepin K.H."/>
            <person name="Mihindukulasuriya K.A."/>
            <person name="Fulton R."/>
            <person name="Fronick C."/>
            <person name="O'Laughlin M."/>
            <person name="Miner T."/>
            <person name="Herter B."/>
            <person name="Rosa B.A."/>
            <person name="Cordes M."/>
            <person name="Tomlinson C."/>
            <person name="Wollam A."/>
            <person name="Palsikar V.B."/>
            <person name="Mardis E.R."/>
            <person name="Wilson R.K."/>
        </authorList>
    </citation>
    <scope>NUCLEOTIDE SEQUENCE [LARGE SCALE GENOMIC DNA]</scope>
    <source>
        <strain evidence="8">GED7749B</strain>
    </source>
</reference>
<gene>
    <name evidence="6" type="ORF">HMPREF3213_03879</name>
    <name evidence="5" type="ORF">SB48_HM08orf03751</name>
</gene>
<proteinExistence type="predicted"/>
<reference evidence="5" key="1">
    <citation type="submission" date="2015-01" db="EMBL/GenBank/DDBJ databases">
        <title>Comparative genome analysis of Bacillus coagulans HM-08, Clostridium butyricum HM-68, Bacillus subtilis HM-66 and Bacillus licheniformis BL-09.</title>
        <authorList>
            <person name="Zhang H."/>
        </authorList>
    </citation>
    <scope>NUCLEOTIDE SEQUENCE [LARGE SCALE GENOMIC DNA]</scope>
    <source>
        <strain evidence="5">HM-08</strain>
    </source>
</reference>
<evidence type="ECO:0000256" key="1">
    <source>
        <dbReference type="ARBA" id="ARBA00022729"/>
    </source>
</evidence>
<feature type="signal peptide" evidence="3">
    <location>
        <begin position="1"/>
        <end position="19"/>
    </location>
</feature>
<feature type="domain" description="LysM" evidence="4">
    <location>
        <begin position="28"/>
        <end position="71"/>
    </location>
</feature>
<organism evidence="6 8">
    <name type="scientific">Heyndrickxia coagulans</name>
    <name type="common">Weizmannia coagulans</name>
    <dbReference type="NCBI Taxonomy" id="1398"/>
    <lineage>
        <taxon>Bacteria</taxon>
        <taxon>Bacillati</taxon>
        <taxon>Bacillota</taxon>
        <taxon>Bacilli</taxon>
        <taxon>Bacillales</taxon>
        <taxon>Bacillaceae</taxon>
        <taxon>Heyndrickxia</taxon>
    </lineage>
</organism>
<evidence type="ECO:0000313" key="8">
    <source>
        <dbReference type="Proteomes" id="UP000070376"/>
    </source>
</evidence>
<dbReference type="InterPro" id="IPR051933">
    <property type="entry name" value="Resuscitation_pf_RpfB"/>
</dbReference>
<dbReference type="InterPro" id="IPR010611">
    <property type="entry name" value="3D_dom"/>
</dbReference>
<evidence type="ECO:0000259" key="4">
    <source>
        <dbReference type="PROSITE" id="PS51782"/>
    </source>
</evidence>
<dbReference type="InterPro" id="IPR036908">
    <property type="entry name" value="RlpA-like_sf"/>
</dbReference>
<sequence>MKKAVSALAAAVTITSVMAVNAQAAAPDTYTVKPGDTLWGISQKYNTSVKTLKQNNQLSTEMIYPSQKLTISPKNVYVIKAGDTLSDISKKYGVPVEQIKEWNDLSSDVIFPHDQIVIRSNPNSKVTVKERAAEVSVQPQTNTENAKVDVKKPTVHVESSKEAAPKPQGKTMTVTATAYTANDPGCSGVTATGINVKNNPNAKVIAVDPNVIPLGSKVYVEGYGTAVAGDTGGAIKGNRIDVLVPDSGKAANWGRRTIQITVLN</sequence>
<dbReference type="GO" id="GO:0009254">
    <property type="term" value="P:peptidoglycan turnover"/>
    <property type="evidence" value="ECO:0007669"/>
    <property type="project" value="InterPro"/>
</dbReference>
<protein>
    <submittedName>
        <fullName evidence="6">LysM domain protein</fullName>
    </submittedName>
</protein>
<evidence type="ECO:0000256" key="2">
    <source>
        <dbReference type="SAM" id="MobiDB-lite"/>
    </source>
</evidence>
<evidence type="ECO:0000313" key="6">
    <source>
        <dbReference type="EMBL" id="KWZ76126.1"/>
    </source>
</evidence>
<dbReference type="Proteomes" id="UP000032024">
    <property type="component" value="Chromosome"/>
</dbReference>
<dbReference type="InterPro" id="IPR018392">
    <property type="entry name" value="LysM"/>
</dbReference>
<dbReference type="EMBL" id="CP010525">
    <property type="protein sequence ID" value="AJO23169.1"/>
    <property type="molecule type" value="Genomic_DNA"/>
</dbReference>
<feature type="region of interest" description="Disordered" evidence="2">
    <location>
        <begin position="137"/>
        <end position="170"/>
    </location>
</feature>
<dbReference type="RefSeq" id="WP_014098419.1">
    <property type="nucleotide sequence ID" value="NZ_CP010525.1"/>
</dbReference>
<dbReference type="Pfam" id="PF06725">
    <property type="entry name" value="3D"/>
    <property type="match status" value="1"/>
</dbReference>
<dbReference type="GO" id="GO:0004553">
    <property type="term" value="F:hydrolase activity, hydrolyzing O-glycosyl compounds"/>
    <property type="evidence" value="ECO:0007669"/>
    <property type="project" value="InterPro"/>
</dbReference>
<dbReference type="AlphaFoldDB" id="A0A0C5C976"/>
<keyword evidence="1 3" id="KW-0732">Signal</keyword>
<dbReference type="SMART" id="SM00257">
    <property type="entry name" value="LysM"/>
    <property type="match status" value="2"/>
</dbReference>
<dbReference type="Proteomes" id="UP000070376">
    <property type="component" value="Unassembled WGS sequence"/>
</dbReference>
<dbReference type="CDD" id="cd22786">
    <property type="entry name" value="DPBB_YuiC-like"/>
    <property type="match status" value="1"/>
</dbReference>
<accession>A0A0C5C976</accession>
<dbReference type="EMBL" id="LRPN01000211">
    <property type="protein sequence ID" value="KWZ76126.1"/>
    <property type="molecule type" value="Genomic_DNA"/>
</dbReference>
<dbReference type="Gene3D" id="2.40.40.10">
    <property type="entry name" value="RlpA-like domain"/>
    <property type="match status" value="1"/>
</dbReference>
<dbReference type="PROSITE" id="PS51782">
    <property type="entry name" value="LYSM"/>
    <property type="match status" value="2"/>
</dbReference>